<proteinExistence type="predicted"/>
<dbReference type="SMART" id="SM00216">
    <property type="entry name" value="VWD"/>
    <property type="match status" value="1"/>
</dbReference>
<reference evidence="6" key="1">
    <citation type="journal article" date="2019" name="Int. J. Syst. Evol. Microbiol.">
        <title>The Global Catalogue of Microorganisms (GCM) 10K type strain sequencing project: providing services to taxonomists for standard genome sequencing and annotation.</title>
        <authorList>
            <consortium name="The Broad Institute Genomics Platform"/>
            <consortium name="The Broad Institute Genome Sequencing Center for Infectious Disease"/>
            <person name="Wu L."/>
            <person name="Ma J."/>
        </authorList>
    </citation>
    <scope>NUCLEOTIDE SEQUENCE [LARGE SCALE GENOMIC DNA]</scope>
    <source>
        <strain evidence="6">JCM 14370</strain>
    </source>
</reference>
<dbReference type="Gene3D" id="2.60.40.10">
    <property type="entry name" value="Immunoglobulins"/>
    <property type="match status" value="1"/>
</dbReference>
<dbReference type="InterPro" id="IPR011635">
    <property type="entry name" value="CARDB"/>
</dbReference>
<dbReference type="Proteomes" id="UP000632222">
    <property type="component" value="Unassembled WGS sequence"/>
</dbReference>
<organism evidence="5 6">
    <name type="scientific">Deinococcus roseus</name>
    <dbReference type="NCBI Taxonomy" id="392414"/>
    <lineage>
        <taxon>Bacteria</taxon>
        <taxon>Thermotogati</taxon>
        <taxon>Deinococcota</taxon>
        <taxon>Deinococci</taxon>
        <taxon>Deinococcales</taxon>
        <taxon>Deinococcaceae</taxon>
        <taxon>Deinococcus</taxon>
    </lineage>
</organism>
<dbReference type="PROSITE" id="PS51257">
    <property type="entry name" value="PROKAR_LIPOPROTEIN"/>
    <property type="match status" value="1"/>
</dbReference>
<keyword evidence="1" id="KW-1015">Disulfide bond</keyword>
<feature type="signal peptide" evidence="3">
    <location>
        <begin position="1"/>
        <end position="18"/>
    </location>
</feature>
<evidence type="ECO:0000313" key="5">
    <source>
        <dbReference type="EMBL" id="GGJ18006.1"/>
    </source>
</evidence>
<keyword evidence="6" id="KW-1185">Reference proteome</keyword>
<evidence type="ECO:0000256" key="2">
    <source>
        <dbReference type="ARBA" id="ARBA00023180"/>
    </source>
</evidence>
<dbReference type="Pfam" id="PF00094">
    <property type="entry name" value="VWD"/>
    <property type="match status" value="1"/>
</dbReference>
<name>A0ABQ2CT95_9DEIO</name>
<feature type="chain" id="PRO_5045708596" description="VWFD domain-containing protein" evidence="3">
    <location>
        <begin position="19"/>
        <end position="645"/>
    </location>
</feature>
<dbReference type="RefSeq" id="WP_188997956.1">
    <property type="nucleotide sequence ID" value="NZ_BMOD01000001.1"/>
</dbReference>
<evidence type="ECO:0000256" key="3">
    <source>
        <dbReference type="SAM" id="SignalP"/>
    </source>
</evidence>
<comment type="caution">
    <text evidence="5">The sequence shown here is derived from an EMBL/GenBank/DDBJ whole genome shotgun (WGS) entry which is preliminary data.</text>
</comment>
<dbReference type="InterPro" id="IPR050780">
    <property type="entry name" value="Mucin_vWF_Thrombospondin_sf"/>
</dbReference>
<dbReference type="EMBL" id="BMOD01000001">
    <property type="protein sequence ID" value="GGJ18006.1"/>
    <property type="molecule type" value="Genomic_DNA"/>
</dbReference>
<accession>A0ABQ2CT95</accession>
<dbReference type="InterPro" id="IPR013783">
    <property type="entry name" value="Ig-like_fold"/>
</dbReference>
<gene>
    <name evidence="5" type="ORF">GCM10008938_00130</name>
</gene>
<dbReference type="PANTHER" id="PTHR11339">
    <property type="entry name" value="EXTRACELLULAR MATRIX GLYCOPROTEIN RELATED"/>
    <property type="match status" value="1"/>
</dbReference>
<evidence type="ECO:0000313" key="6">
    <source>
        <dbReference type="Proteomes" id="UP000632222"/>
    </source>
</evidence>
<keyword evidence="3" id="KW-0732">Signal</keyword>
<keyword evidence="2" id="KW-0325">Glycoprotein</keyword>
<sequence length="645" mass="67293">MKQHIPAFSALTLTLILASCNSTPPVGSTTENQISQQAATYLVRGTDMGPLYQNIRVTTGGVGYTGADVRVNTINMPHTSGGLYQGNLGSAVAVGNGITLAVRTPDGIVQARDWVPGAPVVNAPVAATTVNAASPLPVAWNSSYAIDPDRIVVSATWSCGVGCGTGWNSPDLPGTTHNYTIPAGTLPADKAVKIRVYAYNDGTETFSGPFASGSRMAIRNGNEKGIDITTAPANSTICTSWGDPHLTSCDGLGIEFQSTGEFDLSLSTVNPFRVQVRQRPWGGSSTVSVNTAVATSMNGFKAGIYVGAAPNLHIGPAGTPTNIPAGGLNMGGGYIVTQAGNKYTFSYPTGEKMEATLNGAYIDVKLILPPSAQTRVRGLLGNFDGNTANDFQLRNGVVLPNPIDFNTMYTTYADSWRVPSPAQSLFYYGAGEAFGGFNVPNFPSALPAMTSVQETNAKTQCQNNGVVDPLLLQACAIDLVQTGNPQFIDSAKKAAAPVIPVKILLPDLKVAVSGPSAAHAGEDISAFVKMTAYNVGNGTAKGTLTAGVNGYMLDLILSTDTVTPNTWAIYSPNYSEDVLLLGGRASNTDDLGAGASKTYPIGAGIPKDTPTGNYYICAKVDAGNKITEWLENNNGNCFKIFIQGN</sequence>
<dbReference type="PROSITE" id="PS51233">
    <property type="entry name" value="VWFD"/>
    <property type="match status" value="1"/>
</dbReference>
<dbReference type="PANTHER" id="PTHR11339:SF272">
    <property type="entry name" value="BMP-BINDING ENDOTHELIAL REGULATOR PROTEIN"/>
    <property type="match status" value="1"/>
</dbReference>
<evidence type="ECO:0000256" key="1">
    <source>
        <dbReference type="ARBA" id="ARBA00023157"/>
    </source>
</evidence>
<dbReference type="Pfam" id="PF07705">
    <property type="entry name" value="CARDB"/>
    <property type="match status" value="1"/>
</dbReference>
<feature type="domain" description="VWFD" evidence="4">
    <location>
        <begin position="236"/>
        <end position="424"/>
    </location>
</feature>
<dbReference type="InterPro" id="IPR001846">
    <property type="entry name" value="VWF_type-D"/>
</dbReference>
<evidence type="ECO:0000259" key="4">
    <source>
        <dbReference type="PROSITE" id="PS51233"/>
    </source>
</evidence>
<protein>
    <recommendedName>
        <fullName evidence="4">VWFD domain-containing protein</fullName>
    </recommendedName>
</protein>